<gene>
    <name evidence="2" type="ORF">BB06_02580</name>
</gene>
<reference evidence="2" key="1">
    <citation type="submission" date="2014-02" db="EMBL/GenBank/DDBJ databases">
        <authorList>
            <person name="Zhao D."/>
            <person name="Dong X."/>
            <person name="Li Y."/>
            <person name="Lv L."/>
            <person name="Zhao D."/>
            <person name="Gao Y."/>
            <person name="Wang Y."/>
            <person name="Li Y."/>
        </authorList>
    </citation>
    <scope>NUCLEOTIDE SEQUENCE</scope>
    <source>
        <strain evidence="2">CGMCC 7049</strain>
    </source>
</reference>
<feature type="transmembrane region" description="Helical" evidence="1">
    <location>
        <begin position="152"/>
        <end position="180"/>
    </location>
</feature>
<accession>A0AAU7NNJ4</accession>
<keyword evidence="1" id="KW-0472">Membrane</keyword>
<reference evidence="2" key="2">
    <citation type="submission" date="2024-05" db="EMBL/GenBank/DDBJ databases">
        <authorList>
            <person name="Chen H."/>
        </authorList>
    </citation>
    <scope>NUCLEOTIDE SEQUENCE</scope>
    <source>
        <strain evidence="2">CGMCC 7049</strain>
    </source>
</reference>
<dbReference type="InterPro" id="IPR008875">
    <property type="entry name" value="TraX"/>
</dbReference>
<feature type="transmembrane region" description="Helical" evidence="1">
    <location>
        <begin position="89"/>
        <end position="108"/>
    </location>
</feature>
<dbReference type="EMBL" id="CP157400">
    <property type="protein sequence ID" value="XBS09229.1"/>
    <property type="molecule type" value="Genomic_DNA"/>
</dbReference>
<evidence type="ECO:0000313" key="2">
    <source>
        <dbReference type="EMBL" id="XBS09229.1"/>
    </source>
</evidence>
<dbReference type="AlphaFoldDB" id="A0AAU7NNJ4"/>
<feature type="transmembrane region" description="Helical" evidence="1">
    <location>
        <begin position="114"/>
        <end position="140"/>
    </location>
</feature>
<feature type="transmembrane region" description="Helical" evidence="1">
    <location>
        <begin position="65"/>
        <end position="82"/>
    </location>
</feature>
<organism evidence="2">
    <name type="scientific">Pediococcus pentosaceus CGMCC 7049</name>
    <dbReference type="NCBI Taxonomy" id="1460385"/>
    <lineage>
        <taxon>Bacteria</taxon>
        <taxon>Bacillati</taxon>
        <taxon>Bacillota</taxon>
        <taxon>Bacilli</taxon>
        <taxon>Lactobacillales</taxon>
        <taxon>Lactobacillaceae</taxon>
        <taxon>Pediococcus</taxon>
    </lineage>
</organism>
<feature type="transmembrane region" description="Helical" evidence="1">
    <location>
        <begin position="6"/>
        <end position="24"/>
    </location>
</feature>
<proteinExistence type="predicted"/>
<feature type="transmembrane region" description="Helical" evidence="1">
    <location>
        <begin position="31"/>
        <end position="53"/>
    </location>
</feature>
<sequence>MVASTLIRPVPIIFFFVSVIGFTHTHDKQRYLLRLLVGFWVMNIGNLIVQHFYQIHGGQAITNNIFADLFLAVLTMYGIFTFKQGKKLLGLGIILYPIIASIVALLFVQAGNGALTQIFLAIFPSVLLAEYNFLLYLAALMYLFRHNRNLQVLCIVIFSIIYLLMGQTQWIMIFSIIPIYLYNGQKGRSMKYFFYIFYPAHIWVLYIIAAIMSNRLS</sequence>
<feature type="transmembrane region" description="Helical" evidence="1">
    <location>
        <begin position="192"/>
        <end position="212"/>
    </location>
</feature>
<keyword evidence="1" id="KW-1133">Transmembrane helix</keyword>
<dbReference type="RefSeq" id="WP_253269721.1">
    <property type="nucleotide sequence ID" value="NZ_CP157400.1"/>
</dbReference>
<dbReference type="Pfam" id="PF05857">
    <property type="entry name" value="TraX"/>
    <property type="match status" value="1"/>
</dbReference>
<evidence type="ECO:0000256" key="1">
    <source>
        <dbReference type="SAM" id="Phobius"/>
    </source>
</evidence>
<protein>
    <submittedName>
        <fullName evidence="2">TraX family protein</fullName>
    </submittedName>
</protein>
<name>A0AAU7NNJ4_PEDPE</name>
<keyword evidence="1" id="KW-0812">Transmembrane</keyword>